<evidence type="ECO:0000256" key="7">
    <source>
        <dbReference type="ARBA" id="ARBA00022741"/>
    </source>
</evidence>
<keyword evidence="12" id="KW-0576">Peroxisome</keyword>
<feature type="region of interest" description="Disordered" evidence="14">
    <location>
        <begin position="1"/>
        <end position="33"/>
    </location>
</feature>
<comment type="similarity">
    <text evidence="2">Belongs to the ATP-dependent AMP-binding enzyme family.</text>
</comment>
<dbReference type="OrthoDB" id="7315605at2"/>
<dbReference type="Gene3D" id="3.40.50.12780">
    <property type="entry name" value="N-terminal domain of ligase-like"/>
    <property type="match status" value="1"/>
</dbReference>
<evidence type="ECO:0000256" key="13">
    <source>
        <dbReference type="ARBA" id="ARBA00046271"/>
    </source>
</evidence>
<evidence type="ECO:0000256" key="8">
    <source>
        <dbReference type="ARBA" id="ARBA00022840"/>
    </source>
</evidence>
<organism evidence="17 18">
    <name type="scientific">Methylorubrum populi</name>
    <dbReference type="NCBI Taxonomy" id="223967"/>
    <lineage>
        <taxon>Bacteria</taxon>
        <taxon>Pseudomonadati</taxon>
        <taxon>Pseudomonadota</taxon>
        <taxon>Alphaproteobacteria</taxon>
        <taxon>Hyphomicrobiales</taxon>
        <taxon>Methylobacteriaceae</taxon>
        <taxon>Methylorubrum</taxon>
    </lineage>
</organism>
<keyword evidence="9" id="KW-1133">Transmembrane helix</keyword>
<dbReference type="EMBL" id="AP014809">
    <property type="protein sequence ID" value="BAU93710.1"/>
    <property type="molecule type" value="Genomic_DNA"/>
</dbReference>
<dbReference type="PANTHER" id="PTHR43107">
    <property type="entry name" value="LONG-CHAIN FATTY ACID TRANSPORT PROTEIN"/>
    <property type="match status" value="1"/>
</dbReference>
<keyword evidence="11" id="KW-0472">Membrane</keyword>
<keyword evidence="8" id="KW-0067">ATP-binding</keyword>
<dbReference type="InterPro" id="IPR045851">
    <property type="entry name" value="AMP-bd_C_sf"/>
</dbReference>
<proteinExistence type="inferred from homology"/>
<keyword evidence="6" id="KW-0812">Transmembrane</keyword>
<protein>
    <submittedName>
        <fullName evidence="17">Fatty acid metabolism AMP-binding protein</fullName>
    </submittedName>
</protein>
<dbReference type="GO" id="GO:0044539">
    <property type="term" value="P:long-chain fatty acid import into cell"/>
    <property type="evidence" value="ECO:0007669"/>
    <property type="project" value="TreeGrafter"/>
</dbReference>
<evidence type="ECO:0000256" key="1">
    <source>
        <dbReference type="ARBA" id="ARBA00004651"/>
    </source>
</evidence>
<dbReference type="InterPro" id="IPR020845">
    <property type="entry name" value="AMP-binding_CS"/>
</dbReference>
<evidence type="ECO:0000256" key="14">
    <source>
        <dbReference type="SAM" id="MobiDB-lite"/>
    </source>
</evidence>
<evidence type="ECO:0000256" key="2">
    <source>
        <dbReference type="ARBA" id="ARBA00006432"/>
    </source>
</evidence>
<dbReference type="FunFam" id="3.40.50.12780:FF:000019">
    <property type="entry name" value="Long-chain fatty acid transporter"/>
    <property type="match status" value="1"/>
</dbReference>
<evidence type="ECO:0000256" key="4">
    <source>
        <dbReference type="ARBA" id="ARBA00022475"/>
    </source>
</evidence>
<keyword evidence="10" id="KW-0445">Lipid transport</keyword>
<dbReference type="AlphaFoldDB" id="A0A160PNM2"/>
<dbReference type="NCBIfam" id="NF006134">
    <property type="entry name" value="PRK08279.1"/>
    <property type="match status" value="1"/>
</dbReference>
<feature type="domain" description="AMP-dependent synthetase/ligase" evidence="15">
    <location>
        <begin position="61"/>
        <end position="377"/>
    </location>
</feature>
<evidence type="ECO:0000256" key="3">
    <source>
        <dbReference type="ARBA" id="ARBA00022448"/>
    </source>
</evidence>
<dbReference type="InterPro" id="IPR000873">
    <property type="entry name" value="AMP-dep_synth/lig_dom"/>
</dbReference>
<dbReference type="GO" id="GO:0005324">
    <property type="term" value="F:long-chain fatty acid transmembrane transporter activity"/>
    <property type="evidence" value="ECO:0007669"/>
    <property type="project" value="TreeGrafter"/>
</dbReference>
<evidence type="ECO:0000259" key="16">
    <source>
        <dbReference type="Pfam" id="PF13193"/>
    </source>
</evidence>
<keyword evidence="7" id="KW-0547">Nucleotide-binding</keyword>
<dbReference type="SUPFAM" id="SSF56801">
    <property type="entry name" value="Acetyl-CoA synthetase-like"/>
    <property type="match status" value="1"/>
</dbReference>
<dbReference type="InterPro" id="IPR042099">
    <property type="entry name" value="ANL_N_sf"/>
</dbReference>
<dbReference type="GO" id="GO:0004467">
    <property type="term" value="F:long-chain fatty acid-CoA ligase activity"/>
    <property type="evidence" value="ECO:0007669"/>
    <property type="project" value="TreeGrafter"/>
</dbReference>
<dbReference type="InterPro" id="IPR025110">
    <property type="entry name" value="AMP-bd_C"/>
</dbReference>
<dbReference type="PANTHER" id="PTHR43107:SF15">
    <property type="entry name" value="FATTY ACID TRANSPORT PROTEIN 3, ISOFORM A"/>
    <property type="match status" value="1"/>
</dbReference>
<feature type="domain" description="AMP-binding enzyme C-terminal" evidence="16">
    <location>
        <begin position="491"/>
        <end position="565"/>
    </location>
</feature>
<dbReference type="Pfam" id="PF13193">
    <property type="entry name" value="AMP-binding_C"/>
    <property type="match status" value="1"/>
</dbReference>
<evidence type="ECO:0000256" key="9">
    <source>
        <dbReference type="ARBA" id="ARBA00022989"/>
    </source>
</evidence>
<dbReference type="GO" id="GO:0005524">
    <property type="term" value="F:ATP binding"/>
    <property type="evidence" value="ECO:0007669"/>
    <property type="project" value="UniProtKB-KW"/>
</dbReference>
<dbReference type="Proteomes" id="UP000218288">
    <property type="component" value="Chromosome"/>
</dbReference>
<evidence type="ECO:0000313" key="17">
    <source>
        <dbReference type="EMBL" id="BAU93710.1"/>
    </source>
</evidence>
<accession>A0A160PNM2</accession>
<evidence type="ECO:0000259" key="15">
    <source>
        <dbReference type="Pfam" id="PF00501"/>
    </source>
</evidence>
<dbReference type="PROSITE" id="PS00455">
    <property type="entry name" value="AMP_BINDING"/>
    <property type="match status" value="1"/>
</dbReference>
<name>A0A160PNM2_9HYPH</name>
<dbReference type="FunFam" id="3.30.300.30:FF:000002">
    <property type="entry name" value="Long-chain fatty acid transport protein 1"/>
    <property type="match status" value="1"/>
</dbReference>
<keyword evidence="4" id="KW-1003">Cell membrane</keyword>
<reference evidence="17 18" key="1">
    <citation type="journal article" date="2016" name="Genome Announc.">
        <title>Complete Genome Sequence of Methylobacterium populi P-1M, Isolated from Pink-Pigmented Household Biofilm.</title>
        <authorList>
            <person name="Morohoshi T."/>
            <person name="Ikeda T."/>
        </authorList>
    </citation>
    <scope>NUCLEOTIDE SEQUENCE [LARGE SCALE GENOMIC DNA]</scope>
    <source>
        <strain evidence="17 18">P-1M</strain>
    </source>
</reference>
<dbReference type="Gene3D" id="3.30.300.30">
    <property type="match status" value="1"/>
</dbReference>
<keyword evidence="5" id="KW-0436">Ligase</keyword>
<evidence type="ECO:0000256" key="5">
    <source>
        <dbReference type="ARBA" id="ARBA00022598"/>
    </source>
</evidence>
<comment type="subcellular location">
    <subcellularLocation>
        <location evidence="1">Cell membrane</location>
        <topology evidence="1">Multi-pass membrane protein</topology>
    </subcellularLocation>
    <subcellularLocation>
        <location evidence="13">Peroxisome membrane</location>
    </subcellularLocation>
</comment>
<gene>
    <name evidence="17" type="ORF">MPPM_5105</name>
</gene>
<keyword evidence="3" id="KW-0813">Transport</keyword>
<evidence type="ECO:0000313" key="18">
    <source>
        <dbReference type="Proteomes" id="UP000218288"/>
    </source>
</evidence>
<evidence type="ECO:0000256" key="11">
    <source>
        <dbReference type="ARBA" id="ARBA00023136"/>
    </source>
</evidence>
<dbReference type="GO" id="GO:0005886">
    <property type="term" value="C:plasma membrane"/>
    <property type="evidence" value="ECO:0007669"/>
    <property type="project" value="UniProtKB-SubCell"/>
</dbReference>
<evidence type="ECO:0000256" key="12">
    <source>
        <dbReference type="ARBA" id="ARBA00023140"/>
    </source>
</evidence>
<dbReference type="RefSeq" id="WP_096487395.1">
    <property type="nucleotide sequence ID" value="NZ_AP014809.1"/>
</dbReference>
<evidence type="ECO:0000256" key="6">
    <source>
        <dbReference type="ARBA" id="ARBA00022692"/>
    </source>
</evidence>
<dbReference type="Pfam" id="PF00501">
    <property type="entry name" value="AMP-binding"/>
    <property type="match status" value="1"/>
</dbReference>
<sequence>MDLSSSERPSPDPRPDSPEPESAALPPPRTSSTAGWLGALARTARIDAQPERIFPLVLDAIADERGSAPALIGRDETLSHSELAERRNRYARWALARGLAKGDTVALLMRNCPDYLAVWLGLTRVGVCVALLNTNLRGAGLAHCIAVAAPRLVIVAADPAEALEGALPHLAERPEIVWQGGDADGTLAAASAAFSGAPLGPDEAPSVTLRDPALLIYTSGTTGLPKAARVSHHRVMMWTHWFAGLIDPTPEDRMYDCLPLYHSVGGVVAPGSVLLGGGSVVLREKFSASRFWADVAETGATLFQYIGELCRYLTLAAPDPVEARHRLRLCTGNGMRPEVWEAFQARFGIPRILEFYAATEGTLSLYNVEGRIGAVGRVPSFMARRSPALIVRHDPATGLPARDSAGRCIPAASGEAGELLGRLSDKAEYTFEGYTSAAESARKVLRDVVEPGDAWMRTGDLMRRDAQGFFYFVDRLGDTFRWKGENVATTEVADALHRVAGVREANVYGVAVPGAEGRAGMAALAVGPDFDLAQLHAEMESRLPAYARPLFLRLSDELGHTETFKQKKGALAEDGFDPDRTDDPLYIDRDGAYRRIDRALYVQITGGTLRL</sequence>
<evidence type="ECO:0000256" key="10">
    <source>
        <dbReference type="ARBA" id="ARBA00023055"/>
    </source>
</evidence>